<dbReference type="RefSeq" id="WP_415629831.1">
    <property type="nucleotide sequence ID" value="NZ_CBCRZO010000002.1"/>
</dbReference>
<gene>
    <name evidence="2" type="ORF">GCM10009668_04340</name>
</gene>
<name>A0ABN1TLE9_9ACTN</name>
<feature type="transmembrane region" description="Helical" evidence="1">
    <location>
        <begin position="147"/>
        <end position="171"/>
    </location>
</feature>
<organism evidence="2 3">
    <name type="scientific">Nocardioides dubius</name>
    <dbReference type="NCBI Taxonomy" id="317019"/>
    <lineage>
        <taxon>Bacteria</taxon>
        <taxon>Bacillati</taxon>
        <taxon>Actinomycetota</taxon>
        <taxon>Actinomycetes</taxon>
        <taxon>Propionibacteriales</taxon>
        <taxon>Nocardioidaceae</taxon>
        <taxon>Nocardioides</taxon>
    </lineage>
</organism>
<keyword evidence="1" id="KW-0472">Membrane</keyword>
<keyword evidence="3" id="KW-1185">Reference proteome</keyword>
<comment type="caution">
    <text evidence="2">The sequence shown here is derived from an EMBL/GenBank/DDBJ whole genome shotgun (WGS) entry which is preliminary data.</text>
</comment>
<evidence type="ECO:0008006" key="4">
    <source>
        <dbReference type="Google" id="ProtNLM"/>
    </source>
</evidence>
<evidence type="ECO:0000256" key="1">
    <source>
        <dbReference type="SAM" id="Phobius"/>
    </source>
</evidence>
<protein>
    <recommendedName>
        <fullName evidence="4">DUF998 domain-containing protein</fullName>
    </recommendedName>
</protein>
<evidence type="ECO:0000313" key="3">
    <source>
        <dbReference type="Proteomes" id="UP001501581"/>
    </source>
</evidence>
<sequence>MDEATPATPRPVPRGALIGVGALGALLVACACAGGAELGFYWDGLRLAVLDPDRAAALGYTGDGGRCGGRPHGITTEQSSLLFFVGFAGTAVLLAIYLSVAQRCRVVAPAWLGTALVAGPAALGFGWHATAWNQPAEHDDWNLAEWGLYHAAVWLSVLLLGTFVVALLGWLRARRRDLPHDHRDGSASLRS</sequence>
<dbReference type="Proteomes" id="UP001501581">
    <property type="component" value="Unassembled WGS sequence"/>
</dbReference>
<proteinExistence type="predicted"/>
<accession>A0ABN1TLE9</accession>
<evidence type="ECO:0000313" key="2">
    <source>
        <dbReference type="EMBL" id="GAA1092469.1"/>
    </source>
</evidence>
<feature type="transmembrane region" description="Helical" evidence="1">
    <location>
        <begin position="81"/>
        <end position="100"/>
    </location>
</feature>
<feature type="transmembrane region" description="Helical" evidence="1">
    <location>
        <begin position="107"/>
        <end position="127"/>
    </location>
</feature>
<keyword evidence="1" id="KW-1133">Transmembrane helix</keyword>
<reference evidence="2 3" key="1">
    <citation type="journal article" date="2019" name="Int. J. Syst. Evol. Microbiol.">
        <title>The Global Catalogue of Microorganisms (GCM) 10K type strain sequencing project: providing services to taxonomists for standard genome sequencing and annotation.</title>
        <authorList>
            <consortium name="The Broad Institute Genomics Platform"/>
            <consortium name="The Broad Institute Genome Sequencing Center for Infectious Disease"/>
            <person name="Wu L."/>
            <person name="Ma J."/>
        </authorList>
    </citation>
    <scope>NUCLEOTIDE SEQUENCE [LARGE SCALE GENOMIC DNA]</scope>
    <source>
        <strain evidence="2 3">JCM 13008</strain>
    </source>
</reference>
<dbReference type="EMBL" id="BAAALG010000002">
    <property type="protein sequence ID" value="GAA1092469.1"/>
    <property type="molecule type" value="Genomic_DNA"/>
</dbReference>
<feature type="transmembrane region" description="Helical" evidence="1">
    <location>
        <begin position="16"/>
        <end position="42"/>
    </location>
</feature>
<keyword evidence="1" id="KW-0812">Transmembrane</keyword>